<dbReference type="EMBL" id="JAADJZ010000023">
    <property type="protein sequence ID" value="KAF2867400.1"/>
    <property type="molecule type" value="Genomic_DNA"/>
</dbReference>
<keyword evidence="3" id="KW-1185">Reference proteome</keyword>
<feature type="compositionally biased region" description="Basic and acidic residues" evidence="1">
    <location>
        <begin position="129"/>
        <end position="143"/>
    </location>
</feature>
<evidence type="ECO:0000313" key="3">
    <source>
        <dbReference type="Proteomes" id="UP000481861"/>
    </source>
</evidence>
<sequence>MSNPGHERTTGDGGSPERKKSPERRKSRKISSKRTDSTKKEYRGNPIKTKEERAKSSPLLGDIEFKKDNSKRGVVRPEGDLKNYIESMGIKLKTDNPTIDILSIKLGALDSLSRPDKRKMLRGLANSDKYPKEETNEDPLEHSRKPLYPKEVIQVMISNNSKQSEKFGGESTVSLATVLVLGIGLQNRSEVYNAGKDSTTGKISVHSDALFAELVGCVDADTMNELSHYLRPPLMTLEKLPDFIYYAVRQIARSQKKDRSPEPVKLAIETVNAISTVLEQLNEKTKEGEEGKEGENKRKRLIGLKSLLTRTLSKAHTPKVAHDQLEEMSRDLGCHAGLLLAGVQRYICKAQESVADKKELCDLFIEASSGFLSAIPMAGCLSASLGAAAKDRAHKWYFDNRAGQEGQLSRDVRQHFDEFISAPIFFDGEFVSMEETKEGTKENVIKVDWEEFNKWYSQVISWNEMRNEMIVWEEKAAKKERKAASKKPVDEIEQGSQKKKRHFGYRGK</sequence>
<feature type="compositionally biased region" description="Basic and acidic residues" evidence="1">
    <location>
        <begin position="1"/>
        <end position="20"/>
    </location>
</feature>
<reference evidence="2 3" key="1">
    <citation type="submission" date="2020-01" db="EMBL/GenBank/DDBJ databases">
        <authorList>
            <consortium name="DOE Joint Genome Institute"/>
            <person name="Haridas S."/>
            <person name="Albert R."/>
            <person name="Binder M."/>
            <person name="Bloem J."/>
            <person name="Labutti K."/>
            <person name="Salamov A."/>
            <person name="Andreopoulos B."/>
            <person name="Baker S.E."/>
            <person name="Barry K."/>
            <person name="Bills G."/>
            <person name="Bluhm B.H."/>
            <person name="Cannon C."/>
            <person name="Castanera R."/>
            <person name="Culley D.E."/>
            <person name="Daum C."/>
            <person name="Ezra D."/>
            <person name="Gonzalez J.B."/>
            <person name="Henrissat B."/>
            <person name="Kuo A."/>
            <person name="Liang C."/>
            <person name="Lipzen A."/>
            <person name="Lutzoni F."/>
            <person name="Magnuson J."/>
            <person name="Mondo S."/>
            <person name="Nolan M."/>
            <person name="Ohm R."/>
            <person name="Pangilinan J."/>
            <person name="Park H.-J.H."/>
            <person name="Ramirez L."/>
            <person name="Alfaro M."/>
            <person name="Sun H."/>
            <person name="Tritt A."/>
            <person name="Yoshinaga Y."/>
            <person name="Zwiers L.-H.L."/>
            <person name="Turgeon B.G."/>
            <person name="Goodwin S.B."/>
            <person name="Spatafora J.W."/>
            <person name="Crous P.W."/>
            <person name="Grigoriev I.V."/>
        </authorList>
    </citation>
    <scope>NUCLEOTIDE SEQUENCE [LARGE SCALE GENOMIC DNA]</scope>
    <source>
        <strain evidence="2 3">CBS 611.86</strain>
    </source>
</reference>
<evidence type="ECO:0000313" key="2">
    <source>
        <dbReference type="EMBL" id="KAF2867400.1"/>
    </source>
</evidence>
<feature type="compositionally biased region" description="Basic residues" evidence="1">
    <location>
        <begin position="21"/>
        <end position="32"/>
    </location>
</feature>
<dbReference type="OrthoDB" id="10635389at2759"/>
<protein>
    <submittedName>
        <fullName evidence="2">Uncharacterized protein</fullName>
    </submittedName>
</protein>
<evidence type="ECO:0000256" key="1">
    <source>
        <dbReference type="SAM" id="MobiDB-lite"/>
    </source>
</evidence>
<feature type="region of interest" description="Disordered" evidence="1">
    <location>
        <begin position="122"/>
        <end position="143"/>
    </location>
</feature>
<feature type="region of interest" description="Disordered" evidence="1">
    <location>
        <begin position="477"/>
        <end position="508"/>
    </location>
</feature>
<feature type="region of interest" description="Disordered" evidence="1">
    <location>
        <begin position="1"/>
        <end position="65"/>
    </location>
</feature>
<feature type="compositionally biased region" description="Basic and acidic residues" evidence="1">
    <location>
        <begin position="33"/>
        <end position="55"/>
    </location>
</feature>
<feature type="compositionally biased region" description="Basic residues" evidence="1">
    <location>
        <begin position="497"/>
        <end position="508"/>
    </location>
</feature>
<dbReference type="Proteomes" id="UP000481861">
    <property type="component" value="Unassembled WGS sequence"/>
</dbReference>
<accession>A0A7C8M1T4</accession>
<gene>
    <name evidence="2" type="ORF">BDV95DRAFT_598080</name>
</gene>
<organism evidence="2 3">
    <name type="scientific">Massariosphaeria phaeospora</name>
    <dbReference type="NCBI Taxonomy" id="100035"/>
    <lineage>
        <taxon>Eukaryota</taxon>
        <taxon>Fungi</taxon>
        <taxon>Dikarya</taxon>
        <taxon>Ascomycota</taxon>
        <taxon>Pezizomycotina</taxon>
        <taxon>Dothideomycetes</taxon>
        <taxon>Pleosporomycetidae</taxon>
        <taxon>Pleosporales</taxon>
        <taxon>Pleosporales incertae sedis</taxon>
        <taxon>Massariosphaeria</taxon>
    </lineage>
</organism>
<name>A0A7C8M1T4_9PLEO</name>
<comment type="caution">
    <text evidence="2">The sequence shown here is derived from an EMBL/GenBank/DDBJ whole genome shotgun (WGS) entry which is preliminary data.</text>
</comment>
<dbReference type="AlphaFoldDB" id="A0A7C8M1T4"/>
<proteinExistence type="predicted"/>